<sequence length="112" mass="13474">MTWMIEYLHRQFLCNKKKRRNVPILFWKEKHSTKRMCAVSHSPTKKTVVPLSSFYIIYNRMADFWLPGCELHFPAIPANMVIDEGCWELFFSYCIFMFCIVVLLKYPRNQSI</sequence>
<evidence type="ECO:0000313" key="2">
    <source>
        <dbReference type="EMBL" id="LAB42523.1"/>
    </source>
</evidence>
<dbReference type="AlphaFoldDB" id="A0A2D4NC25"/>
<name>A0A2D4NC25_9SAUR</name>
<reference evidence="2" key="2">
    <citation type="submission" date="2017-11" db="EMBL/GenBank/DDBJ databases">
        <title>Coralsnake Venomics: Analyses of Venom Gland Transcriptomes and Proteomes of Six Brazilian Taxa.</title>
        <authorList>
            <person name="Aird S.D."/>
            <person name="Jorge da Silva N."/>
            <person name="Qiu L."/>
            <person name="Villar-Briones A."/>
            <person name="Aparecida-Saddi V."/>
            <person name="Campos-Telles M.P."/>
            <person name="Grau M."/>
            <person name="Mikheyev A.S."/>
        </authorList>
    </citation>
    <scope>NUCLEOTIDE SEQUENCE</scope>
    <source>
        <tissue evidence="2">Venom_gland</tissue>
    </source>
</reference>
<organism evidence="2">
    <name type="scientific">Micrurus spixii</name>
    <name type="common">Amazon coral snake</name>
    <dbReference type="NCBI Taxonomy" id="129469"/>
    <lineage>
        <taxon>Eukaryota</taxon>
        <taxon>Metazoa</taxon>
        <taxon>Chordata</taxon>
        <taxon>Craniata</taxon>
        <taxon>Vertebrata</taxon>
        <taxon>Euteleostomi</taxon>
        <taxon>Lepidosauria</taxon>
        <taxon>Squamata</taxon>
        <taxon>Bifurcata</taxon>
        <taxon>Unidentata</taxon>
        <taxon>Episquamata</taxon>
        <taxon>Toxicofera</taxon>
        <taxon>Serpentes</taxon>
        <taxon>Colubroidea</taxon>
        <taxon>Elapidae</taxon>
        <taxon>Elapinae</taxon>
        <taxon>Micrurus</taxon>
    </lineage>
</organism>
<protein>
    <submittedName>
        <fullName evidence="2">Uncharacterized protein</fullName>
    </submittedName>
</protein>
<dbReference type="EMBL" id="IACM01152899">
    <property type="protein sequence ID" value="LAB42523.1"/>
    <property type="molecule type" value="Transcribed_RNA"/>
</dbReference>
<accession>A0A2D4NC25</accession>
<reference evidence="2" key="1">
    <citation type="submission" date="2017-07" db="EMBL/GenBank/DDBJ databases">
        <authorList>
            <person name="Mikheyev A."/>
            <person name="Grau M."/>
        </authorList>
    </citation>
    <scope>NUCLEOTIDE SEQUENCE</scope>
    <source>
        <tissue evidence="2">Venom_gland</tissue>
    </source>
</reference>
<keyword evidence="1" id="KW-0472">Membrane</keyword>
<evidence type="ECO:0000256" key="1">
    <source>
        <dbReference type="SAM" id="Phobius"/>
    </source>
</evidence>
<feature type="transmembrane region" description="Helical" evidence="1">
    <location>
        <begin position="89"/>
        <end position="106"/>
    </location>
</feature>
<proteinExistence type="predicted"/>
<keyword evidence="1" id="KW-0812">Transmembrane</keyword>
<keyword evidence="1" id="KW-1133">Transmembrane helix</keyword>